<protein>
    <submittedName>
        <fullName evidence="3">NTF2 domain-containing protein</fullName>
    </submittedName>
</protein>
<dbReference type="EMBL" id="UYSU01045036">
    <property type="protein sequence ID" value="VDM05089.1"/>
    <property type="molecule type" value="Genomic_DNA"/>
</dbReference>
<keyword evidence="2" id="KW-1185">Reference proteome</keyword>
<accession>A0A183TQF5</accession>
<reference evidence="1 2" key="2">
    <citation type="submission" date="2018-11" db="EMBL/GenBank/DDBJ databases">
        <authorList>
            <consortium name="Pathogen Informatics"/>
        </authorList>
    </citation>
    <scope>NUCLEOTIDE SEQUENCE [LARGE SCALE GENOMIC DNA]</scope>
    <source>
        <strain evidence="1 2">NST_G2</strain>
    </source>
</reference>
<gene>
    <name evidence="1" type="ORF">SSLN_LOCUS18703</name>
</gene>
<evidence type="ECO:0000313" key="2">
    <source>
        <dbReference type="Proteomes" id="UP000275846"/>
    </source>
</evidence>
<proteinExistence type="predicted"/>
<dbReference type="AlphaFoldDB" id="A0A183TQF5"/>
<organism evidence="3">
    <name type="scientific">Schistocephalus solidus</name>
    <name type="common">Tapeworm</name>
    <dbReference type="NCBI Taxonomy" id="70667"/>
    <lineage>
        <taxon>Eukaryota</taxon>
        <taxon>Metazoa</taxon>
        <taxon>Spiralia</taxon>
        <taxon>Lophotrochozoa</taxon>
        <taxon>Platyhelminthes</taxon>
        <taxon>Cestoda</taxon>
        <taxon>Eucestoda</taxon>
        <taxon>Diphyllobothriidea</taxon>
        <taxon>Diphyllobothriidae</taxon>
        <taxon>Schistocephalus</taxon>
    </lineage>
</organism>
<name>A0A183TQF5_SCHSO</name>
<evidence type="ECO:0000313" key="3">
    <source>
        <dbReference type="WBParaSite" id="SSLN_0001941001-mRNA-1"/>
    </source>
</evidence>
<evidence type="ECO:0000313" key="1">
    <source>
        <dbReference type="EMBL" id="VDM05089.1"/>
    </source>
</evidence>
<reference evidence="3" key="1">
    <citation type="submission" date="2016-06" db="UniProtKB">
        <authorList>
            <consortium name="WormBaseParasite"/>
        </authorList>
    </citation>
    <scope>IDENTIFICATION</scope>
</reference>
<dbReference type="WBParaSite" id="SSLN_0001941001-mRNA-1">
    <property type="protein sequence ID" value="SSLN_0001941001-mRNA-1"/>
    <property type="gene ID" value="SSLN_0001941001"/>
</dbReference>
<sequence>MAPPLLSESARTLLTVVCQHFDITEKHEFVLADLGVRNGGADARLVERLFQKSYTPSSISSAITYVGVAFYKEVTYEKKLFRIKVTPGTAILRVSSRNEESTAMSLTATGSSGQVSEPSEPHFEVVAMVKEPEPDLDDVQTVSTAGESENSEEQPVEIDKNQYVDKIEDLHSSIDEVYAAVVLARSLVTRDDLLSSCLFRHLMEPGHQSFDTRSAHFNGNTVLSGCFVAVQSPYCIEASHVTV</sequence>
<dbReference type="Proteomes" id="UP000275846">
    <property type="component" value="Unassembled WGS sequence"/>
</dbReference>